<dbReference type="AlphaFoldDB" id="F1Z3V6"/>
<name>F1Z3V6_9SPHN</name>
<gene>
    <name evidence="2" type="ORF">Y88_1801</name>
</gene>
<protein>
    <recommendedName>
        <fullName evidence="4">DUF2029 domain-containing protein</fullName>
    </recommendedName>
</protein>
<organism evidence="2 3">
    <name type="scientific">Novosphingobium nitrogenifigens DSM 19370</name>
    <dbReference type="NCBI Taxonomy" id="983920"/>
    <lineage>
        <taxon>Bacteria</taxon>
        <taxon>Pseudomonadati</taxon>
        <taxon>Pseudomonadota</taxon>
        <taxon>Alphaproteobacteria</taxon>
        <taxon>Sphingomonadales</taxon>
        <taxon>Sphingomonadaceae</taxon>
        <taxon>Novosphingobium</taxon>
    </lineage>
</organism>
<feature type="transmembrane region" description="Helical" evidence="1">
    <location>
        <begin position="137"/>
        <end position="165"/>
    </location>
</feature>
<accession>F1Z3V6</accession>
<sequence length="436" mass="47723">MTPAGRRRTGPPLLELAMMLAVLASTGWTIRHLLVEGFLPQPFVFDTNDTFMDWFNTAYWANHPGAYDVWRSIYPPLSFVFLRLFSLSDCYVASPFAARDCDWLGQTTIALCYGLDIVVAGLAFYRSDRRTALPRTLAFSFGLPLLFTLERGNLILVCFIFFAIAHAPITRSRMMQALATALTINFKPYLLLPALAQGVRREWRPLELAGLATIAVYLVTLALVGAGSIGELVSNTTNWVTFVGGQVWNEINYSTSYAPFLMLDKTGVPLLDFVPSRIVEGVETFVPLAIRSTQIVALACLGAAALRPKALSHARIAAVMLGAYLVTQSPGGYTQAFLVFLVLLEPARGIGSRIAVLLSYTLLLAGDRMVAPILRINSESWLGGHPVTPEFGLTIGHFLRPGIIILIVWVLSLDGVAQVLGTFRHHARPRTTGAPA</sequence>
<dbReference type="eggNOG" id="ENOG50349G8">
    <property type="taxonomic scope" value="Bacteria"/>
</dbReference>
<feature type="transmembrane region" description="Helical" evidence="1">
    <location>
        <begin position="350"/>
        <end position="370"/>
    </location>
</feature>
<dbReference type="HOGENOM" id="CLU_628272_0_0_5"/>
<feature type="transmembrane region" description="Helical" evidence="1">
    <location>
        <begin position="12"/>
        <end position="30"/>
    </location>
</feature>
<dbReference type="Proteomes" id="UP000004728">
    <property type="component" value="Unassembled WGS sequence"/>
</dbReference>
<proteinExistence type="predicted"/>
<feature type="transmembrane region" description="Helical" evidence="1">
    <location>
        <begin position="208"/>
        <end position="229"/>
    </location>
</feature>
<feature type="transmembrane region" description="Helical" evidence="1">
    <location>
        <begin position="391"/>
        <end position="411"/>
    </location>
</feature>
<keyword evidence="1" id="KW-0812">Transmembrane</keyword>
<keyword evidence="1" id="KW-1133">Transmembrane helix</keyword>
<dbReference type="InParanoid" id="F1Z3V6"/>
<evidence type="ECO:0008006" key="4">
    <source>
        <dbReference type="Google" id="ProtNLM"/>
    </source>
</evidence>
<reference evidence="2 3" key="1">
    <citation type="journal article" date="2012" name="J. Bacteriol.">
        <title>Draft Genome Sequence of Novosphingobium nitrogenifigens Y88T.</title>
        <authorList>
            <person name="Strabala T.J."/>
            <person name="Macdonald L."/>
            <person name="Liu V."/>
            <person name="Smit A.M."/>
        </authorList>
    </citation>
    <scope>NUCLEOTIDE SEQUENCE [LARGE SCALE GENOMIC DNA]</scope>
    <source>
        <strain evidence="2 3">DSM 19370</strain>
    </source>
</reference>
<evidence type="ECO:0000313" key="3">
    <source>
        <dbReference type="Proteomes" id="UP000004728"/>
    </source>
</evidence>
<feature type="transmembrane region" description="Helical" evidence="1">
    <location>
        <begin position="103"/>
        <end position="125"/>
    </location>
</feature>
<keyword evidence="1" id="KW-0472">Membrane</keyword>
<dbReference type="OrthoDB" id="7432019at2"/>
<comment type="caution">
    <text evidence="2">The sequence shown here is derived from an EMBL/GenBank/DDBJ whole genome shotgun (WGS) entry which is preliminary data.</text>
</comment>
<evidence type="ECO:0000256" key="1">
    <source>
        <dbReference type="SAM" id="Phobius"/>
    </source>
</evidence>
<keyword evidence="3" id="KW-1185">Reference proteome</keyword>
<feature type="transmembrane region" description="Helical" evidence="1">
    <location>
        <begin position="318"/>
        <end position="344"/>
    </location>
</feature>
<dbReference type="RefSeq" id="WP_008068683.1">
    <property type="nucleotide sequence ID" value="NZ_AQWK01000010.1"/>
</dbReference>
<dbReference type="EMBL" id="AEWJ01000013">
    <property type="protein sequence ID" value="EGD60720.1"/>
    <property type="molecule type" value="Genomic_DNA"/>
</dbReference>
<evidence type="ECO:0000313" key="2">
    <source>
        <dbReference type="EMBL" id="EGD60720.1"/>
    </source>
</evidence>
<dbReference type="STRING" id="983920.Y88_1801"/>
<feature type="transmembrane region" description="Helical" evidence="1">
    <location>
        <begin position="177"/>
        <end position="196"/>
    </location>
</feature>